<sequence length="176" mass="19983">MTFRLKNVAAWRAGNTGGDREEEHQTQKIGNEWRENCCREIREKAGTVFPELIHTYTNLVGRELVVATVNNFPFFNLLYRDGLPPLPHTGIDFNIVQALATTLNFTESPITLRQEELLSNSSCVPHLFTSLLLHPGGAYLYSTSLRRSPKSHILQYLNTSSTILKGCFDFQRQTLV</sequence>
<dbReference type="EMBL" id="JAWQEG010002096">
    <property type="protein sequence ID" value="KAK3874535.1"/>
    <property type="molecule type" value="Genomic_DNA"/>
</dbReference>
<keyword evidence="2" id="KW-1185">Reference proteome</keyword>
<name>A0AAE1FJ94_PETCI</name>
<proteinExistence type="predicted"/>
<reference evidence="1" key="1">
    <citation type="submission" date="2023-10" db="EMBL/GenBank/DDBJ databases">
        <title>Genome assemblies of two species of porcelain crab, Petrolisthes cinctipes and Petrolisthes manimaculis (Anomura: Porcellanidae).</title>
        <authorList>
            <person name="Angst P."/>
        </authorList>
    </citation>
    <scope>NUCLEOTIDE SEQUENCE</scope>
    <source>
        <strain evidence="1">PB745_01</strain>
        <tissue evidence="1">Gill</tissue>
    </source>
</reference>
<organism evidence="1 2">
    <name type="scientific">Petrolisthes cinctipes</name>
    <name type="common">Flat porcelain crab</name>
    <dbReference type="NCBI Taxonomy" id="88211"/>
    <lineage>
        <taxon>Eukaryota</taxon>
        <taxon>Metazoa</taxon>
        <taxon>Ecdysozoa</taxon>
        <taxon>Arthropoda</taxon>
        <taxon>Crustacea</taxon>
        <taxon>Multicrustacea</taxon>
        <taxon>Malacostraca</taxon>
        <taxon>Eumalacostraca</taxon>
        <taxon>Eucarida</taxon>
        <taxon>Decapoda</taxon>
        <taxon>Pleocyemata</taxon>
        <taxon>Anomura</taxon>
        <taxon>Galatheoidea</taxon>
        <taxon>Porcellanidae</taxon>
        <taxon>Petrolisthes</taxon>
    </lineage>
</organism>
<evidence type="ECO:0000313" key="1">
    <source>
        <dbReference type="EMBL" id="KAK3874535.1"/>
    </source>
</evidence>
<accession>A0AAE1FJ94</accession>
<gene>
    <name evidence="1" type="ORF">Pcinc_020553</name>
</gene>
<evidence type="ECO:0000313" key="2">
    <source>
        <dbReference type="Proteomes" id="UP001286313"/>
    </source>
</evidence>
<dbReference type="AlphaFoldDB" id="A0AAE1FJ94"/>
<comment type="caution">
    <text evidence="1">The sequence shown here is derived from an EMBL/GenBank/DDBJ whole genome shotgun (WGS) entry which is preliminary data.</text>
</comment>
<dbReference type="Proteomes" id="UP001286313">
    <property type="component" value="Unassembled WGS sequence"/>
</dbReference>
<protein>
    <submittedName>
        <fullName evidence="1">Uncharacterized protein</fullName>
    </submittedName>
</protein>